<keyword evidence="7 12" id="KW-0560">Oxidoreductase</keyword>
<reference evidence="15" key="1">
    <citation type="journal article" date="2018" name="Antonie Van Leeuwenhoek">
        <title>Proteinivorax hydrogeniformans sp. nov., an anaerobic, haloalkaliphilic bacterium fermenting proteinaceous compounds with high hydrogen production.</title>
        <authorList>
            <person name="Boltyanskaya Y."/>
            <person name="Detkova E."/>
            <person name="Pimenov N."/>
            <person name="Kevbrin V."/>
        </authorList>
    </citation>
    <scope>NUCLEOTIDE SEQUENCE</scope>
    <source>
        <strain evidence="15">Z-710</strain>
    </source>
</reference>
<comment type="catalytic activity">
    <reaction evidence="12">
        <text>(6R)-5,10-methylene-5,6,7,8-tetrahydrofolate + NADP(+) = (6R)-5,10-methenyltetrahydrofolate + NADPH</text>
        <dbReference type="Rhea" id="RHEA:22812"/>
        <dbReference type="ChEBI" id="CHEBI:15636"/>
        <dbReference type="ChEBI" id="CHEBI:57455"/>
        <dbReference type="ChEBI" id="CHEBI:57783"/>
        <dbReference type="ChEBI" id="CHEBI:58349"/>
        <dbReference type="EC" id="1.5.1.5"/>
    </reaction>
</comment>
<dbReference type="GO" id="GO:0004488">
    <property type="term" value="F:methylenetetrahydrofolate dehydrogenase (NADP+) activity"/>
    <property type="evidence" value="ECO:0007669"/>
    <property type="project" value="UniProtKB-UniRule"/>
</dbReference>
<feature type="binding site" evidence="12">
    <location>
        <position position="193"/>
    </location>
    <ligand>
        <name>NADP(+)</name>
        <dbReference type="ChEBI" id="CHEBI:58349"/>
    </ligand>
</feature>
<evidence type="ECO:0000256" key="2">
    <source>
        <dbReference type="ARBA" id="ARBA00022563"/>
    </source>
</evidence>
<dbReference type="NCBIfam" id="NF008058">
    <property type="entry name" value="PRK10792.1"/>
    <property type="match status" value="1"/>
</dbReference>
<protein>
    <recommendedName>
        <fullName evidence="12">Bifunctional protein FolD</fullName>
    </recommendedName>
    <domain>
        <recommendedName>
            <fullName evidence="12">Methylenetetrahydrofolate dehydrogenase</fullName>
            <ecNumber evidence="12">1.5.1.5</ecNumber>
        </recommendedName>
    </domain>
    <domain>
        <recommendedName>
            <fullName evidence="12">Methenyltetrahydrofolate cyclohydrolase</fullName>
            <ecNumber evidence="12">3.5.4.9</ecNumber>
        </recommendedName>
    </domain>
</protein>
<keyword evidence="3 12" id="KW-0028">Amino-acid biosynthesis</keyword>
<feature type="domain" description="Tetrahydrofolate dehydrogenase/cyclohydrolase catalytic" evidence="13">
    <location>
        <begin position="8"/>
        <end position="123"/>
    </location>
</feature>
<dbReference type="Pfam" id="PF00763">
    <property type="entry name" value="THF_DHG_CYH"/>
    <property type="match status" value="1"/>
</dbReference>
<dbReference type="GO" id="GO:0006164">
    <property type="term" value="P:purine nucleotide biosynthetic process"/>
    <property type="evidence" value="ECO:0007669"/>
    <property type="project" value="UniProtKB-KW"/>
</dbReference>
<dbReference type="EC" id="3.5.4.9" evidence="12"/>
<dbReference type="EMBL" id="CP159485">
    <property type="protein sequence ID" value="XCI27797.1"/>
    <property type="molecule type" value="Genomic_DNA"/>
</dbReference>
<keyword evidence="4 12" id="KW-0658">Purine biosynthesis</keyword>
<evidence type="ECO:0000259" key="14">
    <source>
        <dbReference type="Pfam" id="PF02882"/>
    </source>
</evidence>
<keyword evidence="9 12" id="KW-0486">Methionine biosynthesis</keyword>
<organism evidence="15">
    <name type="scientific">Proteinivorax hydrogeniformans</name>
    <dbReference type="NCBI Taxonomy" id="1826727"/>
    <lineage>
        <taxon>Bacteria</taxon>
        <taxon>Bacillati</taxon>
        <taxon>Bacillota</taxon>
        <taxon>Clostridia</taxon>
        <taxon>Eubacteriales</taxon>
        <taxon>Proteinivoracaceae</taxon>
        <taxon>Proteinivorax</taxon>
    </lineage>
</organism>
<dbReference type="PANTHER" id="PTHR48099">
    <property type="entry name" value="C-1-TETRAHYDROFOLATE SYNTHASE, CYTOPLASMIC-RELATED"/>
    <property type="match status" value="1"/>
</dbReference>
<evidence type="ECO:0000259" key="13">
    <source>
        <dbReference type="Pfam" id="PF00763"/>
    </source>
</evidence>
<comment type="function">
    <text evidence="12">Catalyzes the oxidation of 5,10-methylenetetrahydrofolate to 5,10-methenyltetrahydrofolate and then the hydrolysis of 5,10-methenyltetrahydrofolate to 10-formyltetrahydrofolate.</text>
</comment>
<proteinExistence type="inferred from homology"/>
<dbReference type="Pfam" id="PF02882">
    <property type="entry name" value="THF_DHG_CYH_C"/>
    <property type="match status" value="1"/>
</dbReference>
<sequence>MIASKNLLDGKSLAKKIRGEVKEEILDIKKSKGITPGLTVIIVGEDPASQAYVSKKEKAAKKLGINSKIFRLPETTSEDHLLKLIHRLNNEQTVDGILVQLPLPDHIDKEKVIDAISPEKDVDGFHTINAGKMFLNKDTLLPCTPYGVLKLLESEDVSLEGKHVVVVGASDIVGKPMAMLALNQMATITICHIATKDLAYHTRQADIIIVAVGKVNLITEEMVKDGAVVVDVGINRLEDRLVGDVDFENVSKKASLITPVPGGVGPMTIAMLMYNTLLAMKERRG</sequence>
<dbReference type="PRINTS" id="PR00085">
    <property type="entry name" value="THFDHDRGNASE"/>
</dbReference>
<evidence type="ECO:0000256" key="3">
    <source>
        <dbReference type="ARBA" id="ARBA00022605"/>
    </source>
</evidence>
<evidence type="ECO:0000256" key="8">
    <source>
        <dbReference type="ARBA" id="ARBA00023102"/>
    </source>
</evidence>
<feature type="binding site" evidence="12">
    <location>
        <begin position="168"/>
        <end position="170"/>
    </location>
    <ligand>
        <name>NADP(+)</name>
        <dbReference type="ChEBI" id="CHEBI:58349"/>
    </ligand>
</feature>
<dbReference type="InterPro" id="IPR046346">
    <property type="entry name" value="Aminoacid_DH-like_N_sf"/>
</dbReference>
<dbReference type="FunFam" id="3.40.50.10860:FF:000001">
    <property type="entry name" value="Bifunctional protein FolD"/>
    <property type="match status" value="1"/>
</dbReference>
<dbReference type="FunFam" id="3.40.50.720:FF:000094">
    <property type="entry name" value="Bifunctional protein FolD"/>
    <property type="match status" value="1"/>
</dbReference>
<dbReference type="GO" id="GO:0009086">
    <property type="term" value="P:methionine biosynthetic process"/>
    <property type="evidence" value="ECO:0007669"/>
    <property type="project" value="UniProtKB-KW"/>
</dbReference>
<accession>A0AAU8HRV8</accession>
<dbReference type="InterPro" id="IPR020630">
    <property type="entry name" value="THF_DH/CycHdrlase_cat_dom"/>
</dbReference>
<dbReference type="InterPro" id="IPR000672">
    <property type="entry name" value="THF_DH/CycHdrlase"/>
</dbReference>
<dbReference type="SUPFAM" id="SSF51735">
    <property type="entry name" value="NAD(P)-binding Rossmann-fold domains"/>
    <property type="match status" value="1"/>
</dbReference>
<dbReference type="RefSeq" id="WP_353892374.1">
    <property type="nucleotide sequence ID" value="NZ_CP159485.1"/>
</dbReference>
<dbReference type="InterPro" id="IPR036291">
    <property type="entry name" value="NAD(P)-bd_dom_sf"/>
</dbReference>
<name>A0AAU8HRV8_9FIRM</name>
<evidence type="ECO:0000256" key="10">
    <source>
        <dbReference type="ARBA" id="ARBA00023268"/>
    </source>
</evidence>
<evidence type="ECO:0000256" key="1">
    <source>
        <dbReference type="ARBA" id="ARBA00004777"/>
    </source>
</evidence>
<keyword evidence="8 12" id="KW-0368">Histidine biosynthesis</keyword>
<comment type="catalytic activity">
    <reaction evidence="11 12">
        <text>(6R)-5,10-methenyltetrahydrofolate + H2O = (6R)-10-formyltetrahydrofolate + H(+)</text>
        <dbReference type="Rhea" id="RHEA:23700"/>
        <dbReference type="ChEBI" id="CHEBI:15377"/>
        <dbReference type="ChEBI" id="CHEBI:15378"/>
        <dbReference type="ChEBI" id="CHEBI:57455"/>
        <dbReference type="ChEBI" id="CHEBI:195366"/>
        <dbReference type="EC" id="3.5.4.9"/>
    </reaction>
</comment>
<gene>
    <name evidence="12 15" type="primary">folD</name>
    <name evidence="15" type="ORF">PRVXH_001719</name>
</gene>
<evidence type="ECO:0000256" key="5">
    <source>
        <dbReference type="ARBA" id="ARBA00022801"/>
    </source>
</evidence>
<dbReference type="NCBIfam" id="NF010783">
    <property type="entry name" value="PRK14186.1"/>
    <property type="match status" value="1"/>
</dbReference>
<keyword evidence="2 12" id="KW-0554">One-carbon metabolism</keyword>
<dbReference type="GO" id="GO:0035999">
    <property type="term" value="P:tetrahydrofolate interconversion"/>
    <property type="evidence" value="ECO:0007669"/>
    <property type="project" value="UniProtKB-UniRule"/>
</dbReference>
<dbReference type="InterPro" id="IPR020631">
    <property type="entry name" value="THF_DH/CycHdrlase_NAD-bd_dom"/>
</dbReference>
<evidence type="ECO:0000256" key="6">
    <source>
        <dbReference type="ARBA" id="ARBA00022857"/>
    </source>
</evidence>
<dbReference type="HAMAP" id="MF_01576">
    <property type="entry name" value="THF_DHG_CYH"/>
    <property type="match status" value="1"/>
</dbReference>
<dbReference type="EC" id="1.5.1.5" evidence="12"/>
<evidence type="ECO:0000256" key="12">
    <source>
        <dbReference type="HAMAP-Rule" id="MF_01576"/>
    </source>
</evidence>
<dbReference type="PANTHER" id="PTHR48099:SF5">
    <property type="entry name" value="C-1-TETRAHYDROFOLATE SYNTHASE, CYTOPLASMIC"/>
    <property type="match status" value="1"/>
</dbReference>
<dbReference type="GO" id="GO:0000105">
    <property type="term" value="P:L-histidine biosynthetic process"/>
    <property type="evidence" value="ECO:0007669"/>
    <property type="project" value="UniProtKB-KW"/>
</dbReference>
<dbReference type="CDD" id="cd01080">
    <property type="entry name" value="NAD_bind_m-THF_DH_Cyclohyd"/>
    <property type="match status" value="1"/>
</dbReference>
<evidence type="ECO:0000256" key="7">
    <source>
        <dbReference type="ARBA" id="ARBA00023002"/>
    </source>
</evidence>
<keyword evidence="6 12" id="KW-0521">NADP</keyword>
<evidence type="ECO:0000256" key="4">
    <source>
        <dbReference type="ARBA" id="ARBA00022755"/>
    </source>
</evidence>
<comment type="pathway">
    <text evidence="1 12">One-carbon metabolism; tetrahydrofolate interconversion.</text>
</comment>
<comment type="similarity">
    <text evidence="12">Belongs to the tetrahydrofolate dehydrogenase/cyclohydrolase family.</text>
</comment>
<evidence type="ECO:0000256" key="9">
    <source>
        <dbReference type="ARBA" id="ARBA00023167"/>
    </source>
</evidence>
<feature type="binding site" evidence="12">
    <location>
        <position position="234"/>
    </location>
    <ligand>
        <name>NADP(+)</name>
        <dbReference type="ChEBI" id="CHEBI:58349"/>
    </ligand>
</feature>
<dbReference type="PROSITE" id="PS00767">
    <property type="entry name" value="THF_DHG_CYH_2"/>
    <property type="match status" value="1"/>
</dbReference>
<keyword evidence="5 12" id="KW-0378">Hydrolase</keyword>
<evidence type="ECO:0000256" key="11">
    <source>
        <dbReference type="ARBA" id="ARBA00036357"/>
    </source>
</evidence>
<dbReference type="Gene3D" id="3.40.50.10860">
    <property type="entry name" value="Leucine Dehydrogenase, chain A, domain 1"/>
    <property type="match status" value="1"/>
</dbReference>
<dbReference type="Gene3D" id="3.40.50.720">
    <property type="entry name" value="NAD(P)-binding Rossmann-like Domain"/>
    <property type="match status" value="1"/>
</dbReference>
<dbReference type="SUPFAM" id="SSF53223">
    <property type="entry name" value="Aminoacid dehydrogenase-like, N-terminal domain"/>
    <property type="match status" value="1"/>
</dbReference>
<dbReference type="InterPro" id="IPR020867">
    <property type="entry name" value="THF_DH/CycHdrlase_CS"/>
</dbReference>
<keyword evidence="10 12" id="KW-0511">Multifunctional enzyme</keyword>
<reference evidence="15" key="2">
    <citation type="submission" date="2024-06" db="EMBL/GenBank/DDBJ databases">
        <authorList>
            <person name="Petrova K.O."/>
            <person name="Toshchakov S.V."/>
            <person name="Boltjanskaja Y.V."/>
            <person name="Kevbrin V.V."/>
        </authorList>
    </citation>
    <scope>NUCLEOTIDE SEQUENCE</scope>
    <source>
        <strain evidence="15">Z-710</strain>
    </source>
</reference>
<dbReference type="GO" id="GO:0004477">
    <property type="term" value="F:methenyltetrahydrofolate cyclohydrolase activity"/>
    <property type="evidence" value="ECO:0007669"/>
    <property type="project" value="UniProtKB-UniRule"/>
</dbReference>
<comment type="subunit">
    <text evidence="12">Homodimer.</text>
</comment>
<dbReference type="AlphaFoldDB" id="A0AAU8HRV8"/>
<feature type="domain" description="Tetrahydrofolate dehydrogenase/cyclohydrolase NAD(P)-binding" evidence="14">
    <location>
        <begin position="142"/>
        <end position="283"/>
    </location>
</feature>
<evidence type="ECO:0000313" key="15">
    <source>
        <dbReference type="EMBL" id="XCI27797.1"/>
    </source>
</evidence>
<dbReference type="GO" id="GO:0005829">
    <property type="term" value="C:cytosol"/>
    <property type="evidence" value="ECO:0007669"/>
    <property type="project" value="TreeGrafter"/>
</dbReference>